<evidence type="ECO:0000313" key="3">
    <source>
        <dbReference type="Proteomes" id="UP000694892"/>
    </source>
</evidence>
<proteinExistence type="predicted"/>
<sequence length="96" mass="10641">MCVFFQPNLLRMCIKIKMCILYVLKSISAVVSTLSLCLAGALQNFPGHWVGSFPLTVLPKCSTTNVFRPSLQQHNSNCIFIVCFACSFSYASVDLI</sequence>
<gene>
    <name evidence="2" type="ORF">XELAEV_18026844mg</name>
</gene>
<keyword evidence="1" id="KW-0812">Transmembrane</keyword>
<reference evidence="3" key="1">
    <citation type="journal article" date="2016" name="Nature">
        <title>Genome evolution in the allotetraploid frog Xenopus laevis.</title>
        <authorList>
            <person name="Session A.M."/>
            <person name="Uno Y."/>
            <person name="Kwon T."/>
            <person name="Chapman J.A."/>
            <person name="Toyoda A."/>
            <person name="Takahashi S."/>
            <person name="Fukui A."/>
            <person name="Hikosaka A."/>
            <person name="Suzuki A."/>
            <person name="Kondo M."/>
            <person name="van Heeringen S.J."/>
            <person name="Quigley I."/>
            <person name="Heinz S."/>
            <person name="Ogino H."/>
            <person name="Ochi H."/>
            <person name="Hellsten U."/>
            <person name="Lyons J.B."/>
            <person name="Simakov O."/>
            <person name="Putnam N."/>
            <person name="Stites J."/>
            <person name="Kuroki Y."/>
            <person name="Tanaka T."/>
            <person name="Michiue T."/>
            <person name="Watanabe M."/>
            <person name="Bogdanovic O."/>
            <person name="Lister R."/>
            <person name="Georgiou G."/>
            <person name="Paranjpe S.S."/>
            <person name="van Kruijsbergen I."/>
            <person name="Shu S."/>
            <person name="Carlson J."/>
            <person name="Kinoshita T."/>
            <person name="Ohta Y."/>
            <person name="Mawaribuchi S."/>
            <person name="Jenkins J."/>
            <person name="Grimwood J."/>
            <person name="Schmutz J."/>
            <person name="Mitros T."/>
            <person name="Mozaffari S.V."/>
            <person name="Suzuki Y."/>
            <person name="Haramoto Y."/>
            <person name="Yamamoto T.S."/>
            <person name="Takagi C."/>
            <person name="Heald R."/>
            <person name="Miller K."/>
            <person name="Haudenschild C."/>
            <person name="Kitzman J."/>
            <person name="Nakayama T."/>
            <person name="Izutsu Y."/>
            <person name="Robert J."/>
            <person name="Fortriede J."/>
            <person name="Burns K."/>
            <person name="Lotay V."/>
            <person name="Karimi K."/>
            <person name="Yasuoka Y."/>
            <person name="Dichmann D.S."/>
            <person name="Flajnik M.F."/>
            <person name="Houston D.W."/>
            <person name="Shendure J."/>
            <person name="DuPasquier L."/>
            <person name="Vize P.D."/>
            <person name="Zorn A.M."/>
            <person name="Ito M."/>
            <person name="Marcotte E.M."/>
            <person name="Wallingford J.B."/>
            <person name="Ito Y."/>
            <person name="Asashima M."/>
            <person name="Ueno N."/>
            <person name="Matsuda Y."/>
            <person name="Veenstra G.J."/>
            <person name="Fujiyama A."/>
            <person name="Harland R.M."/>
            <person name="Taira M."/>
            <person name="Rokhsar D.S."/>
        </authorList>
    </citation>
    <scope>NUCLEOTIDE SEQUENCE [LARGE SCALE GENOMIC DNA]</scope>
    <source>
        <strain evidence="3">J</strain>
    </source>
</reference>
<keyword evidence="1" id="KW-0472">Membrane</keyword>
<dbReference type="EMBL" id="CM004474">
    <property type="protein sequence ID" value="OCT80027.1"/>
    <property type="molecule type" value="Genomic_DNA"/>
</dbReference>
<name>A0A974HJ43_XENLA</name>
<dbReference type="Proteomes" id="UP000694892">
    <property type="component" value="Chromosome 5L"/>
</dbReference>
<evidence type="ECO:0000313" key="2">
    <source>
        <dbReference type="EMBL" id="OCT80027.1"/>
    </source>
</evidence>
<feature type="transmembrane region" description="Helical" evidence="1">
    <location>
        <begin position="20"/>
        <end position="42"/>
    </location>
</feature>
<accession>A0A974HJ43</accession>
<organism evidence="2 3">
    <name type="scientific">Xenopus laevis</name>
    <name type="common">African clawed frog</name>
    <dbReference type="NCBI Taxonomy" id="8355"/>
    <lineage>
        <taxon>Eukaryota</taxon>
        <taxon>Metazoa</taxon>
        <taxon>Chordata</taxon>
        <taxon>Craniata</taxon>
        <taxon>Vertebrata</taxon>
        <taxon>Euteleostomi</taxon>
        <taxon>Amphibia</taxon>
        <taxon>Batrachia</taxon>
        <taxon>Anura</taxon>
        <taxon>Pipoidea</taxon>
        <taxon>Pipidae</taxon>
        <taxon>Xenopodinae</taxon>
        <taxon>Xenopus</taxon>
        <taxon>Xenopus</taxon>
    </lineage>
</organism>
<keyword evidence="1" id="KW-1133">Transmembrane helix</keyword>
<protein>
    <submittedName>
        <fullName evidence="2">Uncharacterized protein</fullName>
    </submittedName>
</protein>
<evidence type="ECO:0000256" key="1">
    <source>
        <dbReference type="SAM" id="Phobius"/>
    </source>
</evidence>
<dbReference type="AlphaFoldDB" id="A0A974HJ43"/>